<proteinExistence type="predicted"/>
<dbReference type="KEGG" id="cpas:Clopa_2797"/>
<dbReference type="Proteomes" id="UP000013523">
    <property type="component" value="Chromosome"/>
</dbReference>
<dbReference type="eggNOG" id="COG2369">
    <property type="taxonomic scope" value="Bacteria"/>
</dbReference>
<protein>
    <submittedName>
        <fullName evidence="2">Phage putative head morphogenesis protein, SPP1 gp7 family</fullName>
    </submittedName>
</protein>
<evidence type="ECO:0000259" key="1">
    <source>
        <dbReference type="Pfam" id="PF04233"/>
    </source>
</evidence>
<dbReference type="PATRIC" id="fig|86416.3.peg.2782"/>
<dbReference type="NCBIfam" id="TIGR01641">
    <property type="entry name" value="phageSPP1_gp7"/>
    <property type="match status" value="1"/>
</dbReference>
<keyword evidence="3" id="KW-1185">Reference proteome</keyword>
<dbReference type="Pfam" id="PF04233">
    <property type="entry name" value="Phage_Mu_F"/>
    <property type="match status" value="1"/>
</dbReference>
<accession>R4KDD4</accession>
<name>R4KDD4_CLOPA</name>
<evidence type="ECO:0000313" key="3">
    <source>
        <dbReference type="Proteomes" id="UP000013523"/>
    </source>
</evidence>
<dbReference type="RefSeq" id="WP_015615929.1">
    <property type="nucleotide sequence ID" value="NC_021182.1"/>
</dbReference>
<gene>
    <name evidence="2" type="ORF">Clopa_2797</name>
</gene>
<reference evidence="2 3" key="1">
    <citation type="submission" date="2012-01" db="EMBL/GenBank/DDBJ databases">
        <title>Complete sequence of chromosome of Clostridium pasteurianum BC1.</title>
        <authorList>
            <consortium name="US DOE Joint Genome Institute"/>
            <person name="Lucas S."/>
            <person name="Han J."/>
            <person name="Lapidus A."/>
            <person name="Cheng J.-F."/>
            <person name="Goodwin L."/>
            <person name="Pitluck S."/>
            <person name="Peters L."/>
            <person name="Mikhailova N."/>
            <person name="Teshima H."/>
            <person name="Detter J.C."/>
            <person name="Han C."/>
            <person name="Tapia R."/>
            <person name="Land M."/>
            <person name="Hauser L."/>
            <person name="Kyrpides N."/>
            <person name="Ivanova N."/>
            <person name="Pagani I."/>
            <person name="Dunn J."/>
            <person name="Taghavi S."/>
            <person name="Francis A."/>
            <person name="van der Lelie D."/>
            <person name="Woyke T."/>
        </authorList>
    </citation>
    <scope>NUCLEOTIDE SEQUENCE [LARGE SCALE GENOMIC DNA]</scope>
    <source>
        <strain evidence="2 3">BC1</strain>
    </source>
</reference>
<dbReference type="HOGENOM" id="CLU_017434_2_0_9"/>
<sequence length="300" mass="34335">MAKINQQYRKTIEQIRLDSEDYADEQMQGIYQDQNDKLDEVHAMIGLIYIKYAVDGLLNLSGKQKTNILNDVQVKLTKISKDLGNAEVDKVTSILGDTYKTTYYKNAFVFDKLGINSNFNILKKQFIDQAINRVYKEETFSDRIWNNKASMVDRLYNLIKDASTGGTTIDQIGKQIKDAFGVQAYQSRRLVRTEVARNAVSSQEQIGKDAGCEQVQWSSVLDNRTAEYDASLDGQVWGINDDHPYPVENTHPNCRCILLNISYKGWTPDKRMDNETHQLIDYTDYATWAKNKGINDNTPD</sequence>
<dbReference type="AlphaFoldDB" id="R4KDD4"/>
<dbReference type="OrthoDB" id="9765386at2"/>
<organism evidence="2 3">
    <name type="scientific">Clostridium pasteurianum BC1</name>
    <dbReference type="NCBI Taxonomy" id="86416"/>
    <lineage>
        <taxon>Bacteria</taxon>
        <taxon>Bacillati</taxon>
        <taxon>Bacillota</taxon>
        <taxon>Clostridia</taxon>
        <taxon>Eubacteriales</taxon>
        <taxon>Clostridiaceae</taxon>
        <taxon>Clostridium</taxon>
    </lineage>
</organism>
<dbReference type="STRING" id="86416.Clopa_2797"/>
<dbReference type="InterPro" id="IPR006528">
    <property type="entry name" value="Phage_head_morphogenesis_dom"/>
</dbReference>
<dbReference type="EMBL" id="CP003261">
    <property type="protein sequence ID" value="AGK97635.1"/>
    <property type="molecule type" value="Genomic_DNA"/>
</dbReference>
<evidence type="ECO:0000313" key="2">
    <source>
        <dbReference type="EMBL" id="AGK97635.1"/>
    </source>
</evidence>
<feature type="domain" description="Phage head morphogenesis" evidence="1">
    <location>
        <begin position="157"/>
        <end position="258"/>
    </location>
</feature>